<dbReference type="PROSITE" id="PS00166">
    <property type="entry name" value="ENOYL_COA_HYDRATASE"/>
    <property type="match status" value="1"/>
</dbReference>
<dbReference type="InterPro" id="IPR029045">
    <property type="entry name" value="ClpP/crotonase-like_dom_sf"/>
</dbReference>
<dbReference type="EMBL" id="FCOK02000010">
    <property type="protein sequence ID" value="SAL27147.1"/>
    <property type="molecule type" value="Genomic_DNA"/>
</dbReference>
<dbReference type="AlphaFoldDB" id="A0A158G5K3"/>
<dbReference type="PANTHER" id="PTHR43459">
    <property type="entry name" value="ENOYL-COA HYDRATASE"/>
    <property type="match status" value="1"/>
</dbReference>
<dbReference type="Pfam" id="PF00378">
    <property type="entry name" value="ECH_1"/>
    <property type="match status" value="1"/>
</dbReference>
<name>A0A158G5K3_9BURK</name>
<dbReference type="Proteomes" id="UP000054683">
    <property type="component" value="Unassembled WGS sequence"/>
</dbReference>
<sequence length="262" mass="27981">MQSNITLTSRDDLAVITMGNEVRANSIDLEFCDAMLRALSEIEAQEKYRAVVLRATGRIFSSGGNLVQILDGLHRSDSFLETLISALISVILALRRLPIPVIASVQGAAAGAGFSLAMACDLVVASRSARFVVGYGKLGTSTDGGLSFHLARRLGAARALQLLLVTNSLSAEEANSLGLVQCVADPLALEEATLAMARDVMDLPPLAVKEMKSLVSQASEHGLAQHLEDEKRAFLKCASSETFYQRVAGFVERSHSPRNLPG</sequence>
<dbReference type="PANTHER" id="PTHR43459:SF1">
    <property type="entry name" value="EG:BACN32G11.4 PROTEIN"/>
    <property type="match status" value="1"/>
</dbReference>
<dbReference type="InterPro" id="IPR001753">
    <property type="entry name" value="Enoyl-CoA_hydra/iso"/>
</dbReference>
<evidence type="ECO:0000313" key="2">
    <source>
        <dbReference type="EMBL" id="SAL27147.1"/>
    </source>
</evidence>
<organism evidence="2 3">
    <name type="scientific">Caballeronia udeis</name>
    <dbReference type="NCBI Taxonomy" id="1232866"/>
    <lineage>
        <taxon>Bacteria</taxon>
        <taxon>Pseudomonadati</taxon>
        <taxon>Pseudomonadota</taxon>
        <taxon>Betaproteobacteria</taxon>
        <taxon>Burkholderiales</taxon>
        <taxon>Burkholderiaceae</taxon>
        <taxon>Caballeronia</taxon>
    </lineage>
</organism>
<gene>
    <name evidence="2" type="ORF">AWB69_02060</name>
</gene>
<dbReference type="SUPFAM" id="SSF52096">
    <property type="entry name" value="ClpP/crotonase"/>
    <property type="match status" value="1"/>
</dbReference>
<dbReference type="RefSeq" id="WP_062084746.1">
    <property type="nucleotide sequence ID" value="NZ_FCOK02000010.1"/>
</dbReference>
<comment type="similarity">
    <text evidence="1">Belongs to the enoyl-CoA hydratase/isomerase family.</text>
</comment>
<dbReference type="OrthoDB" id="9777711at2"/>
<proteinExistence type="inferred from homology"/>
<protein>
    <submittedName>
        <fullName evidence="2">Enoyl-CoA hydratase</fullName>
    </submittedName>
</protein>
<accession>A0A158G5K3</accession>
<reference evidence="2 3" key="1">
    <citation type="submission" date="2016-01" db="EMBL/GenBank/DDBJ databases">
        <authorList>
            <person name="Oliw E.H."/>
        </authorList>
    </citation>
    <scope>NUCLEOTIDE SEQUENCE [LARGE SCALE GENOMIC DNA]</scope>
    <source>
        <strain evidence="2">LMG 27134</strain>
    </source>
</reference>
<dbReference type="InterPro" id="IPR018376">
    <property type="entry name" value="Enoyl-CoA_hyd/isom_CS"/>
</dbReference>
<evidence type="ECO:0000313" key="3">
    <source>
        <dbReference type="Proteomes" id="UP000054683"/>
    </source>
</evidence>
<dbReference type="GO" id="GO:0003824">
    <property type="term" value="F:catalytic activity"/>
    <property type="evidence" value="ECO:0007669"/>
    <property type="project" value="InterPro"/>
</dbReference>
<dbReference type="Gene3D" id="3.90.226.10">
    <property type="entry name" value="2-enoyl-CoA Hydratase, Chain A, domain 1"/>
    <property type="match status" value="1"/>
</dbReference>
<evidence type="ECO:0000256" key="1">
    <source>
        <dbReference type="RuleBase" id="RU003707"/>
    </source>
</evidence>
<dbReference type="CDD" id="cd06558">
    <property type="entry name" value="crotonase-like"/>
    <property type="match status" value="1"/>
</dbReference>